<sequence length="405" mass="45807">MAAEQYGSLPFREQIEAFRERVPIPTRAWTDVYGRENDQAFAVAGANRQSIVEDFAEAVDRAISEGRTLAQFRDEFDTIVARHGWAYNGSRGWRSRVIYDTNLRQSYAAGREAQIADPELRRARPYGLYRHGGSRDPRPHHLAKDGWVVPLDDPWWDVWTPQNGWGCSCKKFTLSEDDVERLGLEVRRDPPPIEYEERVVGANGPSPRRVRVPVGIDPGFEHRPGAARLRGITPRRLETPPPAARQAPDRPAPDMPPPARPAPRAPEADGPDAEVAAFLARFGAEDNRAAFHPDPLGEVLPISRQLFGDEATPRLGALAGSLHLLGEALEAPDEIWTALVYHQEAERWLLRRRYLAWLADDQDERAVLFEWGRAGWAASVVTGDSERLEEWRRGVRLYRRGEEEE</sequence>
<gene>
    <name evidence="4" type="ORF">GRB96_02195</name>
</gene>
<dbReference type="Proteomes" id="UP000487929">
    <property type="component" value="Unassembled WGS sequence"/>
</dbReference>
<dbReference type="OrthoDB" id="9813502at2"/>
<dbReference type="InterPro" id="IPR006528">
    <property type="entry name" value="Phage_head_morphogenesis_dom"/>
</dbReference>
<dbReference type="InterPro" id="IPR041110">
    <property type="entry name" value="PBECR2"/>
</dbReference>
<dbReference type="Pfam" id="PF18810">
    <property type="entry name" value="PBECR2"/>
    <property type="match status" value="1"/>
</dbReference>
<proteinExistence type="predicted"/>
<keyword evidence="5" id="KW-1185">Reference proteome</keyword>
<dbReference type="AlphaFoldDB" id="A0A7X4W2P1"/>
<dbReference type="Pfam" id="PF04233">
    <property type="entry name" value="Phage_Mu_F"/>
    <property type="match status" value="1"/>
</dbReference>
<accession>A0A7X4W2P1</accession>
<name>A0A7X4W2P1_9GAMM</name>
<feature type="domain" description="Phage head morphogenesis" evidence="2">
    <location>
        <begin position="54"/>
        <end position="170"/>
    </location>
</feature>
<dbReference type="RefSeq" id="WP_161430244.1">
    <property type="nucleotide sequence ID" value="NZ_WUTT01000001.1"/>
</dbReference>
<evidence type="ECO:0000256" key="1">
    <source>
        <dbReference type="SAM" id="MobiDB-lite"/>
    </source>
</evidence>
<evidence type="ECO:0000313" key="5">
    <source>
        <dbReference type="Proteomes" id="UP000487929"/>
    </source>
</evidence>
<feature type="compositionally biased region" description="Pro residues" evidence="1">
    <location>
        <begin position="253"/>
        <end position="264"/>
    </location>
</feature>
<feature type="region of interest" description="Disordered" evidence="1">
    <location>
        <begin position="204"/>
        <end position="271"/>
    </location>
</feature>
<feature type="domain" description="Phage-Barnase-EndoU-ColicinE5/D-RelE like nuclease 2" evidence="3">
    <location>
        <begin position="277"/>
        <end position="399"/>
    </location>
</feature>
<comment type="caution">
    <text evidence="4">The sequence shown here is derived from an EMBL/GenBank/DDBJ whole genome shotgun (WGS) entry which is preliminary data.</text>
</comment>
<protein>
    <recommendedName>
        <fullName evidence="6">Phage head morphogenesis domain-containing protein</fullName>
    </recommendedName>
</protein>
<organism evidence="4 5">
    <name type="scientific">Halomonas alimentaria</name>
    <dbReference type="NCBI Taxonomy" id="147248"/>
    <lineage>
        <taxon>Bacteria</taxon>
        <taxon>Pseudomonadati</taxon>
        <taxon>Pseudomonadota</taxon>
        <taxon>Gammaproteobacteria</taxon>
        <taxon>Oceanospirillales</taxon>
        <taxon>Halomonadaceae</taxon>
        <taxon>Halomonas</taxon>
    </lineage>
</organism>
<evidence type="ECO:0000313" key="4">
    <source>
        <dbReference type="EMBL" id="NAW33234.1"/>
    </source>
</evidence>
<evidence type="ECO:0008006" key="6">
    <source>
        <dbReference type="Google" id="ProtNLM"/>
    </source>
</evidence>
<evidence type="ECO:0000259" key="2">
    <source>
        <dbReference type="Pfam" id="PF04233"/>
    </source>
</evidence>
<evidence type="ECO:0000259" key="3">
    <source>
        <dbReference type="Pfam" id="PF18810"/>
    </source>
</evidence>
<reference evidence="4 5" key="1">
    <citation type="submission" date="2019-12" db="EMBL/GenBank/DDBJ databases">
        <title>Draft genome sequencing of Halomonas alimentaria DSM 15356.</title>
        <authorList>
            <person name="Pandiyan K."/>
            <person name="Kushwaha P."/>
            <person name="Gowdham M."/>
            <person name="Chakdar H."/>
            <person name="Singh A."/>
            <person name="Kumar M."/>
            <person name="Saxena A.K."/>
        </authorList>
    </citation>
    <scope>NUCLEOTIDE SEQUENCE [LARGE SCALE GENOMIC DNA]</scope>
    <source>
        <strain evidence="4 5">DSM 15356</strain>
    </source>
</reference>
<dbReference type="EMBL" id="WUTT01000001">
    <property type="protein sequence ID" value="NAW33234.1"/>
    <property type="molecule type" value="Genomic_DNA"/>
</dbReference>